<reference evidence="2" key="1">
    <citation type="submission" date="2019-04" db="EMBL/GenBank/DDBJ databases">
        <title>Sequencing of skin fungus with MAO and IRED activity.</title>
        <authorList>
            <person name="Marsaioli A.J."/>
            <person name="Bonatto J.M.C."/>
            <person name="Reis Junior O."/>
        </authorList>
    </citation>
    <scope>NUCLEOTIDE SEQUENCE</scope>
    <source>
        <strain evidence="2">30M1</strain>
    </source>
</reference>
<evidence type="ECO:0000313" key="3">
    <source>
        <dbReference type="Proteomes" id="UP000801428"/>
    </source>
</evidence>
<dbReference type="EMBL" id="SWKU01000001">
    <property type="protein sequence ID" value="KAF3011249.1"/>
    <property type="molecule type" value="Genomic_DNA"/>
</dbReference>
<feature type="region of interest" description="Disordered" evidence="1">
    <location>
        <begin position="209"/>
        <end position="237"/>
    </location>
</feature>
<protein>
    <submittedName>
        <fullName evidence="2">Uncharacterized protein</fullName>
    </submittedName>
</protein>
<feature type="compositionally biased region" description="Basic residues" evidence="1">
    <location>
        <begin position="40"/>
        <end position="51"/>
    </location>
</feature>
<name>A0A9P5BTR1_CURKU</name>
<dbReference type="OrthoDB" id="3777651at2759"/>
<comment type="caution">
    <text evidence="2">The sequence shown here is derived from an EMBL/GenBank/DDBJ whole genome shotgun (WGS) entry which is preliminary data.</text>
</comment>
<sequence length="321" mass="35797">MTNLDGVSAEQLHHGELLVPPTLIRPSAEVPTVSVAAVFKRKKLDRPHNKKNSSASDKSKSNLNRQKQKDGVHPLALAFKETNLDILLERLYKGNLQAVPSDLAPDASQTSPVELSAIGKPQRAIREICQPFSRYRYSVHNHSGETLGRIDTTLHNRFQSFQEQVQAETEQIKVLQRQWEGVVAEIFQLGIACLGESDMIALLSTADTGSNAAKPASRAASTISGGDQESPSVRAGKKRKHLSSIVPAITMMFPDFLFHRSTQQKHIQATPSLPVKEIRRFKKEVSSLGSQHVDKFQTIEEGHKAWWKKKQKHLVQFFMDG</sequence>
<dbReference type="Proteomes" id="UP000801428">
    <property type="component" value="Unassembled WGS sequence"/>
</dbReference>
<organism evidence="2 3">
    <name type="scientific">Curvularia kusanoi</name>
    <name type="common">Cochliobolus kusanoi</name>
    <dbReference type="NCBI Taxonomy" id="90978"/>
    <lineage>
        <taxon>Eukaryota</taxon>
        <taxon>Fungi</taxon>
        <taxon>Dikarya</taxon>
        <taxon>Ascomycota</taxon>
        <taxon>Pezizomycotina</taxon>
        <taxon>Dothideomycetes</taxon>
        <taxon>Pleosporomycetidae</taxon>
        <taxon>Pleosporales</taxon>
        <taxon>Pleosporineae</taxon>
        <taxon>Pleosporaceae</taxon>
        <taxon>Curvularia</taxon>
    </lineage>
</organism>
<gene>
    <name evidence="2" type="ORF">E8E13_011657</name>
</gene>
<feature type="region of interest" description="Disordered" evidence="1">
    <location>
        <begin position="40"/>
        <end position="69"/>
    </location>
</feature>
<feature type="compositionally biased region" description="Polar residues" evidence="1">
    <location>
        <begin position="219"/>
        <end position="231"/>
    </location>
</feature>
<proteinExistence type="predicted"/>
<evidence type="ECO:0000256" key="1">
    <source>
        <dbReference type="SAM" id="MobiDB-lite"/>
    </source>
</evidence>
<feature type="compositionally biased region" description="Low complexity" evidence="1">
    <location>
        <begin position="52"/>
        <end position="64"/>
    </location>
</feature>
<accession>A0A9P5BTR1</accession>
<evidence type="ECO:0000313" key="2">
    <source>
        <dbReference type="EMBL" id="KAF3011249.1"/>
    </source>
</evidence>
<keyword evidence="3" id="KW-1185">Reference proteome</keyword>
<dbReference type="AlphaFoldDB" id="A0A9P5BTR1"/>